<dbReference type="GO" id="GO:0019563">
    <property type="term" value="P:glycerol catabolic process"/>
    <property type="evidence" value="ECO:0007669"/>
    <property type="project" value="UniProtKB-UniRule"/>
</dbReference>
<evidence type="ECO:0000256" key="2">
    <source>
        <dbReference type="ARBA" id="ARBA00009156"/>
    </source>
</evidence>
<dbReference type="PROSITE" id="PS00933">
    <property type="entry name" value="FGGY_KINASES_1"/>
    <property type="match status" value="1"/>
</dbReference>
<reference evidence="13" key="1">
    <citation type="journal article" date="2014" name="Int. J. Syst. Evol. Microbiol.">
        <title>Complete genome sequence of Corynebacterium casei LMG S-19264T (=DSM 44701T), isolated from a smear-ripened cheese.</title>
        <authorList>
            <consortium name="US DOE Joint Genome Institute (JGI-PGF)"/>
            <person name="Walter F."/>
            <person name="Albersmeier A."/>
            <person name="Kalinowski J."/>
            <person name="Ruckert C."/>
        </authorList>
    </citation>
    <scope>NUCLEOTIDE SEQUENCE</scope>
    <source>
        <strain evidence="13">KCTC 42249</strain>
    </source>
</reference>
<feature type="binding site" evidence="9">
    <location>
        <position position="265"/>
    </location>
    <ligand>
        <name>ADP</name>
        <dbReference type="ChEBI" id="CHEBI:456216"/>
    </ligand>
</feature>
<feature type="binding site" evidence="9">
    <location>
        <position position="12"/>
    </location>
    <ligand>
        <name>ATP</name>
        <dbReference type="ChEBI" id="CHEBI:30616"/>
    </ligand>
</feature>
<evidence type="ECO:0000313" key="13">
    <source>
        <dbReference type="EMBL" id="GHD13990.1"/>
    </source>
</evidence>
<dbReference type="EMBL" id="BMZQ01000002">
    <property type="protein sequence ID" value="GHD13990.1"/>
    <property type="molecule type" value="Genomic_DNA"/>
</dbReference>
<dbReference type="FunFam" id="3.30.420.40:FF:000007">
    <property type="entry name" value="Glycerol kinase"/>
    <property type="match status" value="1"/>
</dbReference>
<protein>
    <recommendedName>
        <fullName evidence="9">Glycerol kinase</fullName>
        <ecNumber evidence="9">2.7.1.30</ecNumber>
    </recommendedName>
    <alternativeName>
        <fullName evidence="9">ATP:glycerol 3-phosphotransferase</fullName>
    </alternativeName>
    <alternativeName>
        <fullName evidence="9">Glycerokinase</fullName>
        <shortName evidence="9">GK</shortName>
    </alternativeName>
</protein>
<feature type="binding site" evidence="9">
    <location>
        <position position="243"/>
    </location>
    <ligand>
        <name>sn-glycerol 3-phosphate</name>
        <dbReference type="ChEBI" id="CHEBI:57597"/>
    </ligand>
</feature>
<feature type="binding site" evidence="9">
    <location>
        <position position="82"/>
    </location>
    <ligand>
        <name>glycerol</name>
        <dbReference type="ChEBI" id="CHEBI:17754"/>
    </ligand>
</feature>
<evidence type="ECO:0000256" key="3">
    <source>
        <dbReference type="ARBA" id="ARBA00022679"/>
    </source>
</evidence>
<evidence type="ECO:0000256" key="4">
    <source>
        <dbReference type="ARBA" id="ARBA00022741"/>
    </source>
</evidence>
<dbReference type="Gene3D" id="3.30.420.40">
    <property type="match status" value="2"/>
</dbReference>
<dbReference type="InterPro" id="IPR005999">
    <property type="entry name" value="Glycerol_kin"/>
</dbReference>
<evidence type="ECO:0000256" key="9">
    <source>
        <dbReference type="HAMAP-Rule" id="MF_00186"/>
    </source>
</evidence>
<evidence type="ECO:0000256" key="5">
    <source>
        <dbReference type="ARBA" id="ARBA00022777"/>
    </source>
</evidence>
<dbReference type="GO" id="GO:0004370">
    <property type="term" value="F:glycerol kinase activity"/>
    <property type="evidence" value="ECO:0007669"/>
    <property type="project" value="UniProtKB-UniRule"/>
</dbReference>
<comment type="catalytic activity">
    <reaction evidence="8 9">
        <text>glycerol + ATP = sn-glycerol 3-phosphate + ADP + H(+)</text>
        <dbReference type="Rhea" id="RHEA:21644"/>
        <dbReference type="ChEBI" id="CHEBI:15378"/>
        <dbReference type="ChEBI" id="CHEBI:17754"/>
        <dbReference type="ChEBI" id="CHEBI:30616"/>
        <dbReference type="ChEBI" id="CHEBI:57597"/>
        <dbReference type="ChEBI" id="CHEBI:456216"/>
        <dbReference type="EC" id="2.7.1.30"/>
    </reaction>
</comment>
<feature type="binding site" evidence="9">
    <location>
        <position position="308"/>
    </location>
    <ligand>
        <name>ADP</name>
        <dbReference type="ChEBI" id="CHEBI:456216"/>
    </ligand>
</feature>
<dbReference type="PANTHER" id="PTHR10196:SF78">
    <property type="entry name" value="GLYCEROL KINASE"/>
    <property type="match status" value="1"/>
</dbReference>
<dbReference type="EC" id="2.7.1.30" evidence="9"/>
<dbReference type="GO" id="GO:0006072">
    <property type="term" value="P:glycerol-3-phosphate metabolic process"/>
    <property type="evidence" value="ECO:0007669"/>
    <property type="project" value="InterPro"/>
</dbReference>
<feature type="binding site" evidence="9">
    <location>
        <position position="411"/>
    </location>
    <ligand>
        <name>ATP</name>
        <dbReference type="ChEBI" id="CHEBI:30616"/>
    </ligand>
</feature>
<keyword evidence="3 9" id="KW-0808">Transferase</keyword>
<dbReference type="InterPro" id="IPR043129">
    <property type="entry name" value="ATPase_NBD"/>
</dbReference>
<reference evidence="13" key="2">
    <citation type="submission" date="2020-09" db="EMBL/GenBank/DDBJ databases">
        <authorList>
            <person name="Sun Q."/>
            <person name="Kim S."/>
        </authorList>
    </citation>
    <scope>NUCLEOTIDE SEQUENCE</scope>
    <source>
        <strain evidence="13">KCTC 42249</strain>
    </source>
</reference>
<feature type="binding site" evidence="9">
    <location>
        <position position="83"/>
    </location>
    <ligand>
        <name>glycerol</name>
        <dbReference type="ChEBI" id="CHEBI:17754"/>
    </ligand>
</feature>
<dbReference type="PIRSF" id="PIRSF000538">
    <property type="entry name" value="GlpK"/>
    <property type="match status" value="1"/>
</dbReference>
<dbReference type="SUPFAM" id="SSF53067">
    <property type="entry name" value="Actin-like ATPase domain"/>
    <property type="match status" value="2"/>
</dbReference>
<feature type="domain" description="Carbohydrate kinase FGGY N-terminal" evidence="11">
    <location>
        <begin position="5"/>
        <end position="250"/>
    </location>
</feature>
<feature type="binding site" evidence="9">
    <location>
        <position position="82"/>
    </location>
    <ligand>
        <name>sn-glycerol 3-phosphate</name>
        <dbReference type="ChEBI" id="CHEBI:57597"/>
    </ligand>
</feature>
<feature type="binding site" evidence="9">
    <location>
        <position position="14"/>
    </location>
    <ligand>
        <name>ATP</name>
        <dbReference type="ChEBI" id="CHEBI:30616"/>
    </ligand>
</feature>
<comment type="pathway">
    <text evidence="1 9">Polyol metabolism; glycerol degradation via glycerol kinase pathway; sn-glycerol 3-phosphate from glycerol: step 1/1.</text>
</comment>
<keyword evidence="14" id="KW-1185">Reference proteome</keyword>
<dbReference type="Pfam" id="PF00370">
    <property type="entry name" value="FGGY_N"/>
    <property type="match status" value="1"/>
</dbReference>
<feature type="binding site" evidence="9">
    <location>
        <position position="411"/>
    </location>
    <ligand>
        <name>ADP</name>
        <dbReference type="ChEBI" id="CHEBI:456216"/>
    </ligand>
</feature>
<keyword evidence="7 9" id="KW-0067">ATP-binding</keyword>
<feature type="binding site" evidence="9">
    <location>
        <position position="12"/>
    </location>
    <ligand>
        <name>sn-glycerol 3-phosphate</name>
        <dbReference type="ChEBI" id="CHEBI:57597"/>
    </ligand>
</feature>
<dbReference type="GO" id="GO:0005524">
    <property type="term" value="F:ATP binding"/>
    <property type="evidence" value="ECO:0007669"/>
    <property type="project" value="UniProtKB-UniRule"/>
</dbReference>
<dbReference type="InterPro" id="IPR018484">
    <property type="entry name" value="FGGY_N"/>
</dbReference>
<feature type="binding site" evidence="9">
    <location>
        <position position="244"/>
    </location>
    <ligand>
        <name>glycerol</name>
        <dbReference type="ChEBI" id="CHEBI:17754"/>
    </ligand>
</feature>
<dbReference type="CDD" id="cd07786">
    <property type="entry name" value="FGGY_EcGK_like"/>
    <property type="match status" value="1"/>
</dbReference>
<feature type="binding site" evidence="9">
    <location>
        <position position="308"/>
    </location>
    <ligand>
        <name>ATP</name>
        <dbReference type="ChEBI" id="CHEBI:30616"/>
    </ligand>
</feature>
<feature type="binding site" evidence="9">
    <location>
        <position position="312"/>
    </location>
    <ligand>
        <name>ATP</name>
        <dbReference type="ChEBI" id="CHEBI:30616"/>
    </ligand>
</feature>
<dbReference type="RefSeq" id="WP_189503354.1">
    <property type="nucleotide sequence ID" value="NZ_BMZQ01000002.1"/>
</dbReference>
<feature type="binding site" evidence="9">
    <location>
        <position position="12"/>
    </location>
    <ligand>
        <name>ADP</name>
        <dbReference type="ChEBI" id="CHEBI:456216"/>
    </ligand>
</feature>
<keyword evidence="6 9" id="KW-0319">Glycerol metabolism</keyword>
<evidence type="ECO:0000256" key="8">
    <source>
        <dbReference type="ARBA" id="ARBA00052101"/>
    </source>
</evidence>
<dbReference type="AlphaFoldDB" id="A0A8J3DUH2"/>
<comment type="activity regulation">
    <text evidence="9">Inhibited by fructose 1,6-bisphosphate (FBP).</text>
</comment>
<organism evidence="13 14">
    <name type="scientific">Tianweitania populi</name>
    <dbReference type="NCBI Taxonomy" id="1607949"/>
    <lineage>
        <taxon>Bacteria</taxon>
        <taxon>Pseudomonadati</taxon>
        <taxon>Pseudomonadota</taxon>
        <taxon>Alphaproteobacteria</taxon>
        <taxon>Hyphomicrobiales</taxon>
        <taxon>Phyllobacteriaceae</taxon>
        <taxon>Tianweitania</taxon>
    </lineage>
</organism>
<evidence type="ECO:0000259" key="12">
    <source>
        <dbReference type="Pfam" id="PF02782"/>
    </source>
</evidence>
<dbReference type="InterPro" id="IPR000577">
    <property type="entry name" value="Carb_kinase_FGGY"/>
</dbReference>
<keyword evidence="4 9" id="KW-0547">Nucleotide-binding</keyword>
<feature type="binding site" evidence="9">
    <location>
        <position position="243"/>
    </location>
    <ligand>
        <name>glycerol</name>
        <dbReference type="ChEBI" id="CHEBI:17754"/>
    </ligand>
</feature>
<dbReference type="PANTHER" id="PTHR10196">
    <property type="entry name" value="SUGAR KINASE"/>
    <property type="match status" value="1"/>
</dbReference>
<dbReference type="GO" id="GO:0005829">
    <property type="term" value="C:cytosol"/>
    <property type="evidence" value="ECO:0007669"/>
    <property type="project" value="TreeGrafter"/>
</dbReference>
<comment type="caution">
    <text evidence="9">Lacks conserved residue(s) required for the propagation of feature annotation.</text>
</comment>
<comment type="caution">
    <text evidence="13">The sequence shown here is derived from an EMBL/GenBank/DDBJ whole genome shotgun (WGS) entry which is preliminary data.</text>
</comment>
<evidence type="ECO:0000256" key="6">
    <source>
        <dbReference type="ARBA" id="ARBA00022798"/>
    </source>
</evidence>
<dbReference type="InterPro" id="IPR018483">
    <property type="entry name" value="Carb_kinase_FGGY_CS"/>
</dbReference>
<evidence type="ECO:0000256" key="10">
    <source>
        <dbReference type="RuleBase" id="RU003733"/>
    </source>
</evidence>
<gene>
    <name evidence="9 13" type="primary">glpK</name>
    <name evidence="13" type="ORF">GCM10016234_18970</name>
</gene>
<evidence type="ECO:0000313" key="14">
    <source>
        <dbReference type="Proteomes" id="UP000630142"/>
    </source>
</evidence>
<dbReference type="NCBIfam" id="TIGR01311">
    <property type="entry name" value="glycerol_kin"/>
    <property type="match status" value="1"/>
</dbReference>
<dbReference type="FunFam" id="3.30.420.40:FF:000008">
    <property type="entry name" value="Glycerol kinase"/>
    <property type="match status" value="1"/>
</dbReference>
<feature type="domain" description="Carbohydrate kinase FGGY C-terminal" evidence="12">
    <location>
        <begin position="261"/>
        <end position="448"/>
    </location>
</feature>
<feature type="binding site" evidence="9">
    <location>
        <position position="134"/>
    </location>
    <ligand>
        <name>sn-glycerol 3-phosphate</name>
        <dbReference type="ChEBI" id="CHEBI:57597"/>
    </ligand>
</feature>
<proteinExistence type="inferred from homology"/>
<dbReference type="Pfam" id="PF02782">
    <property type="entry name" value="FGGY_C"/>
    <property type="match status" value="1"/>
</dbReference>
<dbReference type="NCBIfam" id="NF000756">
    <property type="entry name" value="PRK00047.1"/>
    <property type="match status" value="1"/>
</dbReference>
<feature type="binding site" evidence="9">
    <location>
        <position position="13"/>
    </location>
    <ligand>
        <name>ATP</name>
        <dbReference type="ChEBI" id="CHEBI:30616"/>
    </ligand>
</feature>
<sequence length="501" mass="54950">MKKHILAIDQGTTSSRAIVFDTKMDIVAAGQKEFEQHYPQSGWVEHDPEDIWGTVVWSVNEALNTARLKADDVAAIGITNQRETVVIWDRASGKPIYNAIVWQDRRGASLCRTLREEGFEPAFSQKTGLLLDPYFSGTKIAWLLDNVPGARERAERGELAAGTIDTFLIWRLTAGKVHATDATNASRTLIYNIVENRWDKELLDILGIPASLLPQVHDCAADYGLTDKSLFGVEIPILGVAGDQQAATIGQACFEPGMIKSTYGTGCFAVLNTGKEIVRSENRLLTTIAYRLDGETTYALEGSIFIAGAAVQWLRDGARMISKAADAGELAEQADPTQTIYFVPAFVGLGAPHWDADARGAIYGLTRNTGPAEFARATLESVAFQTRDLLDAMHKDWKSSGTNTVLRVDGGMVASDWTMQRLADILDAPVDRPRILETTALGAAWLAGSRSGLWPREKGFADSWALERRFQPIMENGVRLKAINGWRDAVKRTLSDPVPQD</sequence>
<evidence type="ECO:0000256" key="7">
    <source>
        <dbReference type="ARBA" id="ARBA00022840"/>
    </source>
</evidence>
<accession>A0A8J3DUH2</accession>
<dbReference type="InterPro" id="IPR018485">
    <property type="entry name" value="FGGY_C"/>
</dbReference>
<feature type="binding site" evidence="9">
    <location>
        <position position="134"/>
    </location>
    <ligand>
        <name>glycerol</name>
        <dbReference type="ChEBI" id="CHEBI:17754"/>
    </ligand>
</feature>
<feature type="binding site" evidence="9">
    <location>
        <position position="83"/>
    </location>
    <ligand>
        <name>sn-glycerol 3-phosphate</name>
        <dbReference type="ChEBI" id="CHEBI:57597"/>
    </ligand>
</feature>
<dbReference type="HAMAP" id="MF_00186">
    <property type="entry name" value="Glycerol_kin"/>
    <property type="match status" value="1"/>
</dbReference>
<dbReference type="PROSITE" id="PS00445">
    <property type="entry name" value="FGGY_KINASES_2"/>
    <property type="match status" value="1"/>
</dbReference>
<dbReference type="UniPathway" id="UPA00618">
    <property type="reaction ID" value="UER00672"/>
</dbReference>
<dbReference type="Proteomes" id="UP000630142">
    <property type="component" value="Unassembled WGS sequence"/>
</dbReference>
<keyword evidence="5 9" id="KW-0418">Kinase</keyword>
<evidence type="ECO:0000259" key="11">
    <source>
        <dbReference type="Pfam" id="PF00370"/>
    </source>
</evidence>
<feature type="binding site" evidence="9">
    <location>
        <position position="16"/>
    </location>
    <ligand>
        <name>ADP</name>
        <dbReference type="ChEBI" id="CHEBI:456216"/>
    </ligand>
</feature>
<name>A0A8J3DUH2_9HYPH</name>
<evidence type="ECO:0000256" key="1">
    <source>
        <dbReference type="ARBA" id="ARBA00005190"/>
    </source>
</evidence>
<comment type="similarity">
    <text evidence="2 9 10">Belongs to the FGGY kinase family.</text>
</comment>
<feature type="binding site" evidence="9">
    <location>
        <position position="265"/>
    </location>
    <ligand>
        <name>ATP</name>
        <dbReference type="ChEBI" id="CHEBI:30616"/>
    </ligand>
</feature>
<comment type="function">
    <text evidence="9">Key enzyme in the regulation of glycerol uptake and metabolism. Catalyzes the phosphorylation of glycerol to yield sn-glycerol 3-phosphate.</text>
</comment>